<feature type="region of interest" description="Disordered" evidence="1">
    <location>
        <begin position="202"/>
        <end position="227"/>
    </location>
</feature>
<dbReference type="EMBL" id="AMZH03005319">
    <property type="protein sequence ID" value="RRT66725.1"/>
    <property type="molecule type" value="Genomic_DNA"/>
</dbReference>
<dbReference type="PANTHER" id="PTHR46422:SF6">
    <property type="entry name" value="SERINE_THREONINE-PROTEIN PHOSPHATASE BSL1"/>
    <property type="match status" value="1"/>
</dbReference>
<evidence type="ECO:0000313" key="3">
    <source>
        <dbReference type="Proteomes" id="UP000287651"/>
    </source>
</evidence>
<accession>A0A426ZS61</accession>
<feature type="compositionally biased region" description="Basic and acidic residues" evidence="1">
    <location>
        <begin position="202"/>
        <end position="211"/>
    </location>
</feature>
<sequence>MPAGSVRCLWTAYAYKWPMGVDSSSWCVTISKVSACSGKWSNQMRYHADCFLIMHIYKKILLAVFVGARLHVTGGALKGGRNIEGEGAIAVDFFADMLLGDFLVAENSPLQSEISSSMYNPERVPAVNHSVNSDSQSVEQELDKKSGMTSSASLRKVLKADMGLYFIVSVDRKSIDMLTEASAAEAEAASAVWRAAKEASIESLSDDKESESQVNDEFSNAENSSDAAYSLEPDVRLHSRAVVVAKETVGSLGGLIRQLSLDQFENESRRVHPTNGEQTYSAKKFLNRQKSPQGLHKKASM</sequence>
<dbReference type="AlphaFoldDB" id="A0A426ZS61"/>
<feature type="region of interest" description="Disordered" evidence="1">
    <location>
        <begin position="267"/>
        <end position="301"/>
    </location>
</feature>
<reference evidence="2 3" key="1">
    <citation type="journal article" date="2014" name="Agronomy (Basel)">
        <title>A Draft Genome Sequence for Ensete ventricosum, the Drought-Tolerant Tree Against Hunger.</title>
        <authorList>
            <person name="Harrison J."/>
            <person name="Moore K.A."/>
            <person name="Paszkiewicz K."/>
            <person name="Jones T."/>
            <person name="Grant M."/>
            <person name="Ambacheew D."/>
            <person name="Muzemil S."/>
            <person name="Studholme D.J."/>
        </authorList>
    </citation>
    <scope>NUCLEOTIDE SEQUENCE [LARGE SCALE GENOMIC DNA]</scope>
</reference>
<name>A0A426ZS61_ENSVE</name>
<comment type="caution">
    <text evidence="2">The sequence shown here is derived from an EMBL/GenBank/DDBJ whole genome shotgun (WGS) entry which is preliminary data.</text>
</comment>
<gene>
    <name evidence="2" type="ORF">B296_00035434</name>
</gene>
<dbReference type="PANTHER" id="PTHR46422">
    <property type="entry name" value="SERINE/THREONINE-PROTEIN PHOSPHATASE BSL3"/>
    <property type="match status" value="1"/>
</dbReference>
<evidence type="ECO:0000256" key="1">
    <source>
        <dbReference type="SAM" id="MobiDB-lite"/>
    </source>
</evidence>
<organism evidence="2 3">
    <name type="scientific">Ensete ventricosum</name>
    <name type="common">Abyssinian banana</name>
    <name type="synonym">Musa ensete</name>
    <dbReference type="NCBI Taxonomy" id="4639"/>
    <lineage>
        <taxon>Eukaryota</taxon>
        <taxon>Viridiplantae</taxon>
        <taxon>Streptophyta</taxon>
        <taxon>Embryophyta</taxon>
        <taxon>Tracheophyta</taxon>
        <taxon>Spermatophyta</taxon>
        <taxon>Magnoliopsida</taxon>
        <taxon>Liliopsida</taxon>
        <taxon>Zingiberales</taxon>
        <taxon>Musaceae</taxon>
        <taxon>Ensete</taxon>
    </lineage>
</organism>
<dbReference type="Proteomes" id="UP000287651">
    <property type="component" value="Unassembled WGS sequence"/>
</dbReference>
<evidence type="ECO:0000313" key="2">
    <source>
        <dbReference type="EMBL" id="RRT66725.1"/>
    </source>
</evidence>
<feature type="compositionally biased region" description="Polar residues" evidence="1">
    <location>
        <begin position="212"/>
        <end position="227"/>
    </location>
</feature>
<proteinExistence type="predicted"/>
<protein>
    <submittedName>
        <fullName evidence="2">Uncharacterized protein</fullName>
    </submittedName>
</protein>